<dbReference type="SMART" id="SM00701">
    <property type="entry name" value="PGRP"/>
    <property type="match status" value="1"/>
</dbReference>
<dbReference type="PANTHER" id="PTHR11022">
    <property type="entry name" value="PEPTIDOGLYCAN RECOGNITION PROTEIN"/>
    <property type="match status" value="1"/>
</dbReference>
<organism evidence="4 5">
    <name type="scientific">Kitasatospora cinereorecta</name>
    <dbReference type="NCBI Taxonomy" id="285560"/>
    <lineage>
        <taxon>Bacteria</taxon>
        <taxon>Bacillati</taxon>
        <taxon>Actinomycetota</taxon>
        <taxon>Actinomycetes</taxon>
        <taxon>Kitasatosporales</taxon>
        <taxon>Streptomycetaceae</taxon>
        <taxon>Kitasatospora</taxon>
    </lineage>
</organism>
<keyword evidence="5" id="KW-1185">Reference proteome</keyword>
<evidence type="ECO:0000256" key="1">
    <source>
        <dbReference type="ARBA" id="ARBA00007553"/>
    </source>
</evidence>
<dbReference type="CDD" id="cd00118">
    <property type="entry name" value="LysM"/>
    <property type="match status" value="1"/>
</dbReference>
<feature type="region of interest" description="Disordered" evidence="2">
    <location>
        <begin position="161"/>
        <end position="190"/>
    </location>
</feature>
<dbReference type="InterPro" id="IPR018392">
    <property type="entry name" value="LysM"/>
</dbReference>
<evidence type="ECO:0000259" key="3">
    <source>
        <dbReference type="PROSITE" id="PS51782"/>
    </source>
</evidence>
<dbReference type="CDD" id="cd06583">
    <property type="entry name" value="PGRP"/>
    <property type="match status" value="1"/>
</dbReference>
<dbReference type="InterPro" id="IPR006619">
    <property type="entry name" value="PGRP_domain_met/bac"/>
</dbReference>
<dbReference type="Pfam" id="PF01476">
    <property type="entry name" value="LysM"/>
    <property type="match status" value="1"/>
</dbReference>
<feature type="domain" description="LysM" evidence="3">
    <location>
        <begin position="189"/>
        <end position="233"/>
    </location>
</feature>
<dbReference type="SUPFAM" id="SSF54106">
    <property type="entry name" value="LysM domain"/>
    <property type="match status" value="1"/>
</dbReference>
<dbReference type="EMBL" id="JBHSOC010000011">
    <property type="protein sequence ID" value="MFC5641378.1"/>
    <property type="molecule type" value="Genomic_DNA"/>
</dbReference>
<dbReference type="Gene3D" id="3.40.80.10">
    <property type="entry name" value="Peptidoglycan recognition protein-like"/>
    <property type="match status" value="1"/>
</dbReference>
<protein>
    <submittedName>
        <fullName evidence="4">LysM peptidoglycan-binding domain-containing protein</fullName>
    </submittedName>
</protein>
<dbReference type="SUPFAM" id="SSF55846">
    <property type="entry name" value="N-acetylmuramoyl-L-alanine amidase-like"/>
    <property type="match status" value="1"/>
</dbReference>
<dbReference type="InterPro" id="IPR002502">
    <property type="entry name" value="Amidase_domain"/>
</dbReference>
<evidence type="ECO:0000313" key="5">
    <source>
        <dbReference type="Proteomes" id="UP001596066"/>
    </source>
</evidence>
<dbReference type="InterPro" id="IPR015510">
    <property type="entry name" value="PGRP"/>
</dbReference>
<dbReference type="RefSeq" id="WP_346143454.1">
    <property type="nucleotide sequence ID" value="NZ_BAAAUA010000013.1"/>
</dbReference>
<evidence type="ECO:0000313" key="4">
    <source>
        <dbReference type="EMBL" id="MFC5641378.1"/>
    </source>
</evidence>
<sequence>MKLVSRSEWGATDPTGSYTRISSTRGVKIHYEGSPVPDALLGDHSRCAGHVRDIQASHMANRDEGWIDIAYSFVVCPHGYVHEGRGLGHRNGANGNSTLNAGHYAVCAMVGTSGITSPTGEMLDGLVDAIEYCRSEGGAGSEVRGHRDGYATDCPGDDLYAWGQSGAPRPAGGAGGGGTAPRPSGDGAGIYTVQSGDTLSALAGRFETSVTQLVTLNGISDPDLIQVGQQLQIPAPLFPGREFFVLGAHSPYAMQLQTWLQAGDWGPAYRVGPSEDMEPLDLEKVAALQEHYIDDLGPADGLTEPVTWLYAYQTAHSLRTR</sequence>
<comment type="similarity">
    <text evidence="1">Belongs to the N-acetylmuramoyl-L-alanine amidase 2 family.</text>
</comment>
<proteinExistence type="inferred from homology"/>
<dbReference type="SMART" id="SM00257">
    <property type="entry name" value="LysM"/>
    <property type="match status" value="1"/>
</dbReference>
<dbReference type="PROSITE" id="PS51782">
    <property type="entry name" value="LYSM"/>
    <property type="match status" value="1"/>
</dbReference>
<dbReference type="Gene3D" id="3.10.350.10">
    <property type="entry name" value="LysM domain"/>
    <property type="match status" value="1"/>
</dbReference>
<dbReference type="PANTHER" id="PTHR11022:SF41">
    <property type="entry name" value="PEPTIDOGLYCAN-RECOGNITION PROTEIN LC-RELATED"/>
    <property type="match status" value="1"/>
</dbReference>
<evidence type="ECO:0000256" key="2">
    <source>
        <dbReference type="SAM" id="MobiDB-lite"/>
    </source>
</evidence>
<dbReference type="InterPro" id="IPR036505">
    <property type="entry name" value="Amidase/PGRP_sf"/>
</dbReference>
<name>A0ABW0V7P1_9ACTN</name>
<accession>A0ABW0V7P1</accession>
<reference evidence="5" key="1">
    <citation type="journal article" date="2019" name="Int. J. Syst. Evol. Microbiol.">
        <title>The Global Catalogue of Microorganisms (GCM) 10K type strain sequencing project: providing services to taxonomists for standard genome sequencing and annotation.</title>
        <authorList>
            <consortium name="The Broad Institute Genomics Platform"/>
            <consortium name="The Broad Institute Genome Sequencing Center for Infectious Disease"/>
            <person name="Wu L."/>
            <person name="Ma J."/>
        </authorList>
    </citation>
    <scope>NUCLEOTIDE SEQUENCE [LARGE SCALE GENOMIC DNA]</scope>
    <source>
        <strain evidence="5">CGMCC 4.1622</strain>
    </source>
</reference>
<comment type="caution">
    <text evidence="4">The sequence shown here is derived from an EMBL/GenBank/DDBJ whole genome shotgun (WGS) entry which is preliminary data.</text>
</comment>
<dbReference type="Proteomes" id="UP001596066">
    <property type="component" value="Unassembled WGS sequence"/>
</dbReference>
<gene>
    <name evidence="4" type="ORF">ACFPZF_08380</name>
</gene>
<dbReference type="InterPro" id="IPR036779">
    <property type="entry name" value="LysM_dom_sf"/>
</dbReference>